<evidence type="ECO:0000313" key="3">
    <source>
        <dbReference type="Proteomes" id="UP000824890"/>
    </source>
</evidence>
<gene>
    <name evidence="2" type="ORF">HID58_037749</name>
</gene>
<evidence type="ECO:0000313" key="2">
    <source>
        <dbReference type="EMBL" id="KAH0905922.1"/>
    </source>
</evidence>
<organism evidence="2 3">
    <name type="scientific">Brassica napus</name>
    <name type="common">Rape</name>
    <dbReference type="NCBI Taxonomy" id="3708"/>
    <lineage>
        <taxon>Eukaryota</taxon>
        <taxon>Viridiplantae</taxon>
        <taxon>Streptophyta</taxon>
        <taxon>Embryophyta</taxon>
        <taxon>Tracheophyta</taxon>
        <taxon>Spermatophyta</taxon>
        <taxon>Magnoliopsida</taxon>
        <taxon>eudicotyledons</taxon>
        <taxon>Gunneridae</taxon>
        <taxon>Pentapetalae</taxon>
        <taxon>rosids</taxon>
        <taxon>malvids</taxon>
        <taxon>Brassicales</taxon>
        <taxon>Brassicaceae</taxon>
        <taxon>Brassiceae</taxon>
        <taxon>Brassica</taxon>
    </lineage>
</organism>
<feature type="compositionally biased region" description="Basic and acidic residues" evidence="1">
    <location>
        <begin position="110"/>
        <end position="122"/>
    </location>
</feature>
<evidence type="ECO:0000256" key="1">
    <source>
        <dbReference type="SAM" id="MobiDB-lite"/>
    </source>
</evidence>
<feature type="region of interest" description="Disordered" evidence="1">
    <location>
        <begin position="110"/>
        <end position="182"/>
    </location>
</feature>
<name>A0ABQ8BM94_BRANA</name>
<protein>
    <submittedName>
        <fullName evidence="2">Uncharacterized protein</fullName>
    </submittedName>
</protein>
<dbReference type="Proteomes" id="UP000824890">
    <property type="component" value="Unassembled WGS sequence"/>
</dbReference>
<comment type="caution">
    <text evidence="2">The sequence shown here is derived from an EMBL/GenBank/DDBJ whole genome shotgun (WGS) entry which is preliminary data.</text>
</comment>
<dbReference type="EMBL" id="JAGKQM010000010">
    <property type="protein sequence ID" value="KAH0905922.1"/>
    <property type="molecule type" value="Genomic_DNA"/>
</dbReference>
<reference evidence="2 3" key="1">
    <citation type="submission" date="2021-05" db="EMBL/GenBank/DDBJ databases">
        <title>Genome Assembly of Synthetic Allotetraploid Brassica napus Reveals Homoeologous Exchanges between Subgenomes.</title>
        <authorList>
            <person name="Davis J.T."/>
        </authorList>
    </citation>
    <scope>NUCLEOTIDE SEQUENCE [LARGE SCALE GENOMIC DNA]</scope>
    <source>
        <strain evidence="3">cv. Da-Ae</strain>
        <tissue evidence="2">Seedling</tissue>
    </source>
</reference>
<sequence>MKFEKIASLKLGHALRSVHRSSRIRTTKRMRDTWLTVKEKPIFWQKLYELDVVAREFSKKKDKGKVNEEASSSNHGVEDILKGLKQRLMTGFSEVCVKVETMDKRLNDVPAMEKTDAAEETSRIPAHSGVRRGRPRKAEKPQKFTTPPPPPTKITRHHHSIPFTEANTDEIEGRKKKPITKA</sequence>
<proteinExistence type="predicted"/>
<accession>A0ABQ8BM94</accession>
<keyword evidence="3" id="KW-1185">Reference proteome</keyword>